<sequence length="97" mass="9829">MTAVEKHLRLCAAGMQPAPRQLVALASHHEAAKRHPDAVQPQPANGVQLLKTSMGATLVGPAGQPSLFSVAGIPSPAGSMVSAAMLGFGRMCTLCAG</sequence>
<dbReference type="Proteomes" id="UP001321473">
    <property type="component" value="Unassembled WGS sequence"/>
</dbReference>
<comment type="caution">
    <text evidence="1">The sequence shown here is derived from an EMBL/GenBank/DDBJ whole genome shotgun (WGS) entry which is preliminary data.</text>
</comment>
<reference evidence="1 2" key="1">
    <citation type="journal article" date="2023" name="Arcadia Sci">
        <title>De novo assembly of a long-read Amblyomma americanum tick genome.</title>
        <authorList>
            <person name="Chou S."/>
            <person name="Poskanzer K.E."/>
            <person name="Rollins M."/>
            <person name="Thuy-Boun P.S."/>
        </authorList>
    </citation>
    <scope>NUCLEOTIDE SEQUENCE [LARGE SCALE GENOMIC DNA]</scope>
    <source>
        <strain evidence="1">F_SG_1</strain>
        <tissue evidence="1">Salivary glands</tissue>
    </source>
</reference>
<evidence type="ECO:0000313" key="2">
    <source>
        <dbReference type="Proteomes" id="UP001321473"/>
    </source>
</evidence>
<evidence type="ECO:0000313" key="1">
    <source>
        <dbReference type="EMBL" id="KAK8771176.1"/>
    </source>
</evidence>
<name>A0AAQ4E8W2_AMBAM</name>
<protein>
    <submittedName>
        <fullName evidence="1">Uncharacterized protein</fullName>
    </submittedName>
</protein>
<gene>
    <name evidence="1" type="ORF">V5799_025580</name>
</gene>
<keyword evidence="2" id="KW-1185">Reference proteome</keyword>
<organism evidence="1 2">
    <name type="scientific">Amblyomma americanum</name>
    <name type="common">Lone star tick</name>
    <dbReference type="NCBI Taxonomy" id="6943"/>
    <lineage>
        <taxon>Eukaryota</taxon>
        <taxon>Metazoa</taxon>
        <taxon>Ecdysozoa</taxon>
        <taxon>Arthropoda</taxon>
        <taxon>Chelicerata</taxon>
        <taxon>Arachnida</taxon>
        <taxon>Acari</taxon>
        <taxon>Parasitiformes</taxon>
        <taxon>Ixodida</taxon>
        <taxon>Ixodoidea</taxon>
        <taxon>Ixodidae</taxon>
        <taxon>Amblyomminae</taxon>
        <taxon>Amblyomma</taxon>
    </lineage>
</organism>
<dbReference type="AlphaFoldDB" id="A0AAQ4E8W2"/>
<dbReference type="EMBL" id="JARKHS020020052">
    <property type="protein sequence ID" value="KAK8771176.1"/>
    <property type="molecule type" value="Genomic_DNA"/>
</dbReference>
<proteinExistence type="predicted"/>
<accession>A0AAQ4E8W2</accession>